<sequence>MATAAQADAVQHAVVHAVPGPAGTATVRPDPLPRVTARPRTHPAPAAENTPEGN</sequence>
<evidence type="ECO:0000313" key="3">
    <source>
        <dbReference type="Proteomes" id="UP001501358"/>
    </source>
</evidence>
<protein>
    <submittedName>
        <fullName evidence="2">Uncharacterized protein</fullName>
    </submittedName>
</protein>
<feature type="compositionally biased region" description="Low complexity" evidence="1">
    <location>
        <begin position="33"/>
        <end position="47"/>
    </location>
</feature>
<dbReference type="EMBL" id="BAAATA010000007">
    <property type="protein sequence ID" value="GAA2480664.1"/>
    <property type="molecule type" value="Genomic_DNA"/>
</dbReference>
<name>A0ABP5YG06_9ACTN</name>
<comment type="caution">
    <text evidence="2">The sequence shown here is derived from an EMBL/GenBank/DDBJ whole genome shotgun (WGS) entry which is preliminary data.</text>
</comment>
<dbReference type="RefSeq" id="WP_344382438.1">
    <property type="nucleotide sequence ID" value="NZ_BAAATA010000007.1"/>
</dbReference>
<proteinExistence type="predicted"/>
<keyword evidence="3" id="KW-1185">Reference proteome</keyword>
<evidence type="ECO:0000256" key="1">
    <source>
        <dbReference type="SAM" id="MobiDB-lite"/>
    </source>
</evidence>
<dbReference type="Proteomes" id="UP001501358">
    <property type="component" value="Unassembled WGS sequence"/>
</dbReference>
<accession>A0ABP5YG06</accession>
<evidence type="ECO:0000313" key="2">
    <source>
        <dbReference type="EMBL" id="GAA2480664.1"/>
    </source>
</evidence>
<reference evidence="3" key="1">
    <citation type="journal article" date="2019" name="Int. J. Syst. Evol. Microbiol.">
        <title>The Global Catalogue of Microorganisms (GCM) 10K type strain sequencing project: providing services to taxonomists for standard genome sequencing and annotation.</title>
        <authorList>
            <consortium name="The Broad Institute Genomics Platform"/>
            <consortium name="The Broad Institute Genome Sequencing Center for Infectious Disease"/>
            <person name="Wu L."/>
            <person name="Ma J."/>
        </authorList>
    </citation>
    <scope>NUCLEOTIDE SEQUENCE [LARGE SCALE GENOMIC DNA]</scope>
    <source>
        <strain evidence="3">JCM 6307</strain>
    </source>
</reference>
<gene>
    <name evidence="2" type="ORF">GCM10010406_16120</name>
</gene>
<organism evidence="2 3">
    <name type="scientific">Streptomyces thermolineatus</name>
    <dbReference type="NCBI Taxonomy" id="44033"/>
    <lineage>
        <taxon>Bacteria</taxon>
        <taxon>Bacillati</taxon>
        <taxon>Actinomycetota</taxon>
        <taxon>Actinomycetes</taxon>
        <taxon>Kitasatosporales</taxon>
        <taxon>Streptomycetaceae</taxon>
        <taxon>Streptomyces</taxon>
    </lineage>
</organism>
<feature type="region of interest" description="Disordered" evidence="1">
    <location>
        <begin position="20"/>
        <end position="54"/>
    </location>
</feature>